<evidence type="ECO:0000313" key="5">
    <source>
        <dbReference type="EMBL" id="OZG60354.1"/>
    </source>
</evidence>
<feature type="compositionally biased region" description="Polar residues" evidence="4">
    <location>
        <begin position="30"/>
        <end position="43"/>
    </location>
</feature>
<dbReference type="Gene3D" id="2.160.10.10">
    <property type="entry name" value="Hexapeptide repeat proteins"/>
    <property type="match status" value="1"/>
</dbReference>
<feature type="compositionally biased region" description="Low complexity" evidence="4">
    <location>
        <begin position="9"/>
        <end position="20"/>
    </location>
</feature>
<evidence type="ECO:0000313" key="6">
    <source>
        <dbReference type="Proteomes" id="UP000216871"/>
    </source>
</evidence>
<dbReference type="OrthoDB" id="2643438at2"/>
<feature type="compositionally biased region" description="Basic and acidic residues" evidence="4">
    <location>
        <begin position="55"/>
        <end position="75"/>
    </location>
</feature>
<keyword evidence="2 5" id="KW-0808">Transferase</keyword>
<proteinExistence type="inferred from homology"/>
<dbReference type="InterPro" id="IPR001451">
    <property type="entry name" value="Hexapep"/>
</dbReference>
<organism evidence="5 6">
    <name type="scientific">Bifidobacterium myosotis</name>
    <dbReference type="NCBI Taxonomy" id="1630166"/>
    <lineage>
        <taxon>Bacteria</taxon>
        <taxon>Bacillati</taxon>
        <taxon>Actinomycetota</taxon>
        <taxon>Actinomycetes</taxon>
        <taxon>Bifidobacteriales</taxon>
        <taxon>Bifidobacteriaceae</taxon>
        <taxon>Bifidobacterium</taxon>
    </lineage>
</organism>
<keyword evidence="3" id="KW-0677">Repeat</keyword>
<sequence>MTGTIQTLPAPAARPTGTRPDANHPDAALPNTSCHRNTPNHQYSSNLQYISDLQHAPDHNDIPHAPDILIRDRSGEPVSPDEPGYKAIAAIIDSTKRLCAELNTSWHESKEAHELFERIVGHPVDPSFRFNPPFYTDFGHNITIGRNVFINWGCTLMDRGGITIGDDSLLGPNVQLITINHLKDPHRRATTVCRPIAIGKRVWIGAGATVLQGVEVGDGAIIGAAAVVTHDVPAGAIAVGNPAHVIGQVETDNADEPDSSSNKSAEPAEPAGSNKANHLTPTDVA</sequence>
<feature type="region of interest" description="Disordered" evidence="4">
    <location>
        <begin position="1"/>
        <end position="43"/>
    </location>
</feature>
<dbReference type="EMBL" id="MWWW01000008">
    <property type="protein sequence ID" value="OZG60354.1"/>
    <property type="molecule type" value="Genomic_DNA"/>
</dbReference>
<dbReference type="AlphaFoldDB" id="A0A261FMH5"/>
<dbReference type="Proteomes" id="UP000216871">
    <property type="component" value="Unassembled WGS sequence"/>
</dbReference>
<gene>
    <name evidence="5" type="ORF">BMYO_0815</name>
</gene>
<evidence type="ECO:0000256" key="3">
    <source>
        <dbReference type="ARBA" id="ARBA00022737"/>
    </source>
</evidence>
<dbReference type="GO" id="GO:0008374">
    <property type="term" value="F:O-acyltransferase activity"/>
    <property type="evidence" value="ECO:0007669"/>
    <property type="project" value="TreeGrafter"/>
</dbReference>
<accession>A0A261FMH5</accession>
<name>A0A261FMH5_9BIFI</name>
<dbReference type="PANTHER" id="PTHR23416:SF23">
    <property type="entry name" value="ACETYLTRANSFERASE C18B11.09C-RELATED"/>
    <property type="match status" value="1"/>
</dbReference>
<dbReference type="InterPro" id="IPR018357">
    <property type="entry name" value="Hexapep_transf_CS"/>
</dbReference>
<evidence type="ECO:0000256" key="2">
    <source>
        <dbReference type="ARBA" id="ARBA00022679"/>
    </source>
</evidence>
<dbReference type="PANTHER" id="PTHR23416">
    <property type="entry name" value="SIALIC ACID SYNTHASE-RELATED"/>
    <property type="match status" value="1"/>
</dbReference>
<feature type="region of interest" description="Disordered" evidence="4">
    <location>
        <begin position="250"/>
        <end position="285"/>
    </location>
</feature>
<feature type="region of interest" description="Disordered" evidence="4">
    <location>
        <begin position="55"/>
        <end position="81"/>
    </location>
</feature>
<protein>
    <submittedName>
        <fullName evidence="5">Maltose O-acetyltransferase</fullName>
    </submittedName>
</protein>
<dbReference type="Pfam" id="PF00132">
    <property type="entry name" value="Hexapep"/>
    <property type="match status" value="1"/>
</dbReference>
<evidence type="ECO:0000256" key="1">
    <source>
        <dbReference type="ARBA" id="ARBA00007274"/>
    </source>
</evidence>
<reference evidence="5 6" key="1">
    <citation type="journal article" date="2017" name="BMC Genomics">
        <title>Comparative genomic and phylogenomic analyses of the Bifidobacteriaceae family.</title>
        <authorList>
            <person name="Lugli G.A."/>
            <person name="Milani C."/>
            <person name="Turroni F."/>
            <person name="Duranti S."/>
            <person name="Mancabelli L."/>
            <person name="Mangifesta M."/>
            <person name="Ferrario C."/>
            <person name="Modesto M."/>
            <person name="Mattarelli P."/>
            <person name="Jiri K."/>
            <person name="van Sinderen D."/>
            <person name="Ventura M."/>
        </authorList>
    </citation>
    <scope>NUCLEOTIDE SEQUENCE [LARGE SCALE GENOMIC DNA]</scope>
    <source>
        <strain evidence="5 6">DSM 100196</strain>
    </source>
</reference>
<dbReference type="SUPFAM" id="SSF51161">
    <property type="entry name" value="Trimeric LpxA-like enzymes"/>
    <property type="match status" value="1"/>
</dbReference>
<dbReference type="Pfam" id="PF14602">
    <property type="entry name" value="Hexapep_2"/>
    <property type="match status" value="1"/>
</dbReference>
<dbReference type="CDD" id="cd03357">
    <property type="entry name" value="LbH_MAT_GAT"/>
    <property type="match status" value="1"/>
</dbReference>
<dbReference type="RefSeq" id="WP_094667294.1">
    <property type="nucleotide sequence ID" value="NZ_MWWW01000008.1"/>
</dbReference>
<feature type="compositionally biased region" description="Polar residues" evidence="4">
    <location>
        <begin position="274"/>
        <end position="285"/>
    </location>
</feature>
<comment type="caution">
    <text evidence="5">The sequence shown here is derived from an EMBL/GenBank/DDBJ whole genome shotgun (WGS) entry which is preliminary data.</text>
</comment>
<dbReference type="InterPro" id="IPR051159">
    <property type="entry name" value="Hexapeptide_acetyltransf"/>
</dbReference>
<keyword evidence="6" id="KW-1185">Reference proteome</keyword>
<dbReference type="InterPro" id="IPR011004">
    <property type="entry name" value="Trimer_LpxA-like_sf"/>
</dbReference>
<dbReference type="PROSITE" id="PS00101">
    <property type="entry name" value="HEXAPEP_TRANSFERASES"/>
    <property type="match status" value="1"/>
</dbReference>
<evidence type="ECO:0000256" key="4">
    <source>
        <dbReference type="SAM" id="MobiDB-lite"/>
    </source>
</evidence>
<comment type="similarity">
    <text evidence="1">Belongs to the transferase hexapeptide repeat family.</text>
</comment>